<evidence type="ECO:0000256" key="1">
    <source>
        <dbReference type="ARBA" id="ARBA00022723"/>
    </source>
</evidence>
<dbReference type="Gene3D" id="1.10.600.10">
    <property type="entry name" value="Farnesyl Diphosphate Synthase"/>
    <property type="match status" value="1"/>
</dbReference>
<dbReference type="SFLD" id="SFLDG01019">
    <property type="entry name" value="Terpene_Cyclase_Like_1_C_Termi"/>
    <property type="match status" value="1"/>
</dbReference>
<name>A0AAP0PAD2_9MAGN</name>
<proteinExistence type="predicted"/>
<evidence type="ECO:0000313" key="6">
    <source>
        <dbReference type="EMBL" id="KAK9133660.1"/>
    </source>
</evidence>
<keyword evidence="1" id="KW-0479">Metal-binding</keyword>
<dbReference type="CDD" id="cd00684">
    <property type="entry name" value="Terpene_cyclase_plant_C1"/>
    <property type="match status" value="1"/>
</dbReference>
<dbReference type="SFLD" id="SFLDS00005">
    <property type="entry name" value="Isoprenoid_Synthase_Type_I"/>
    <property type="match status" value="1"/>
</dbReference>
<dbReference type="Pfam" id="PF03936">
    <property type="entry name" value="Terpene_synth_C"/>
    <property type="match status" value="1"/>
</dbReference>
<dbReference type="InterPro" id="IPR034741">
    <property type="entry name" value="Terpene_cyclase-like_1_C"/>
</dbReference>
<dbReference type="Gene3D" id="1.50.10.130">
    <property type="entry name" value="Terpene synthase, N-terminal domain"/>
    <property type="match status" value="1"/>
</dbReference>
<dbReference type="InterPro" id="IPR005630">
    <property type="entry name" value="Terpene_synthase_metal-bd"/>
</dbReference>
<accession>A0AAP0PAD2</accession>
<reference evidence="6 7" key="1">
    <citation type="submission" date="2024-01" db="EMBL/GenBank/DDBJ databases">
        <title>Genome assemblies of Stephania.</title>
        <authorList>
            <person name="Yang L."/>
        </authorList>
    </citation>
    <scope>NUCLEOTIDE SEQUENCE [LARGE SCALE GENOMIC DNA]</scope>
    <source>
        <strain evidence="6">JXDWG</strain>
        <tissue evidence="6">Leaf</tissue>
    </source>
</reference>
<protein>
    <submittedName>
        <fullName evidence="6">Uncharacterized protein</fullName>
    </submittedName>
</protein>
<dbReference type="InterPro" id="IPR008949">
    <property type="entry name" value="Isoprenoid_synthase_dom_sf"/>
</dbReference>
<dbReference type="PANTHER" id="PTHR31225:SF93">
    <property type="entry name" value="ALPHA-HUMULENE_(-)-(E)-BETA-CARYOPHYLLENE SYNTHASE"/>
    <property type="match status" value="1"/>
</dbReference>
<feature type="domain" description="Terpene synthase metal-binding" evidence="5">
    <location>
        <begin position="262"/>
        <end position="501"/>
    </location>
</feature>
<dbReference type="SUPFAM" id="SSF48576">
    <property type="entry name" value="Terpenoid synthases"/>
    <property type="match status" value="1"/>
</dbReference>
<evidence type="ECO:0000259" key="4">
    <source>
        <dbReference type="Pfam" id="PF01397"/>
    </source>
</evidence>
<dbReference type="GO" id="GO:0010333">
    <property type="term" value="F:terpene synthase activity"/>
    <property type="evidence" value="ECO:0007669"/>
    <property type="project" value="InterPro"/>
</dbReference>
<dbReference type="FunFam" id="1.10.600.10:FF:000007">
    <property type="entry name" value="Isoprene synthase, chloroplastic"/>
    <property type="match status" value="1"/>
</dbReference>
<evidence type="ECO:0000313" key="7">
    <source>
        <dbReference type="Proteomes" id="UP001419268"/>
    </source>
</evidence>
<dbReference type="AlphaFoldDB" id="A0AAP0PAD2"/>
<dbReference type="SUPFAM" id="SSF48239">
    <property type="entry name" value="Terpenoid cyclases/Protein prenyltransferases"/>
    <property type="match status" value="1"/>
</dbReference>
<dbReference type="GO" id="GO:0016102">
    <property type="term" value="P:diterpenoid biosynthetic process"/>
    <property type="evidence" value="ECO:0007669"/>
    <property type="project" value="InterPro"/>
</dbReference>
<feature type="domain" description="Terpene synthase N-terminal" evidence="4">
    <location>
        <begin position="24"/>
        <end position="200"/>
    </location>
</feature>
<keyword evidence="3" id="KW-0456">Lyase</keyword>
<dbReference type="Pfam" id="PF01397">
    <property type="entry name" value="Terpene_synth"/>
    <property type="match status" value="1"/>
</dbReference>
<dbReference type="FunFam" id="1.50.10.130:FF:000001">
    <property type="entry name" value="Isoprene synthase, chloroplastic"/>
    <property type="match status" value="1"/>
</dbReference>
<sequence>MSTESEGSSRAQIVRRSANFHPTVWGDYFLNYTRDHAAIHGCADEIKKLKEEVRGILKEVGNEPSEQLNLIDALQCLGISYHFETEIEEAMKQVYDHETIFSFKNLHNVALCFRLLRQQGYNLSSGIFTKFKDNKGDFESSLTDDAIGMLNLYEAAHIRIHGEDVLEEAHNFTTTNLVYLMKSSPSFSSSPLGRQVQHSLEQPLHKGVPRLETRHYISLYQENDENFKYYWSDSVRKLTKLDFESVQALHRQELYNISRWWKDLDLASKLPFTRDRLVESYFWSIGPYFEPSYSLARAFLTKATILTSIVDDIFDVYGTIEELKLFAGAFERWDASCIDLLPRYMKICYQVILGEFEKMEEVMEKEGCCYHVHYAKEAMKDLVRAYLVEAKWYSEGQMPRLDEYMSNGLVSSAYYSLIIASLVGMGNIISKEGFEWVMDVPKPLRSSSLIARLFNDVTSHQFEQRRGHVASAVECYMEEYGASEQEACREFSKMIEEAWKDVNEGCYAPSTTSVPRPLLMRIVNFTRMLFLIYKYDEDSYTHSETRLKENVELLFINPVDP</sequence>
<comment type="caution">
    <text evidence="6">The sequence shown here is derived from an EMBL/GenBank/DDBJ whole genome shotgun (WGS) entry which is preliminary data.</text>
</comment>
<dbReference type="InterPro" id="IPR008930">
    <property type="entry name" value="Terpenoid_cyclase/PrenylTrfase"/>
</dbReference>
<dbReference type="InterPro" id="IPR044814">
    <property type="entry name" value="Terpene_cyclase_plant_C1"/>
</dbReference>
<dbReference type="PANTHER" id="PTHR31225">
    <property type="entry name" value="OS04G0344100 PROTEIN-RELATED"/>
    <property type="match status" value="1"/>
</dbReference>
<dbReference type="EMBL" id="JBBNAG010000005">
    <property type="protein sequence ID" value="KAK9133660.1"/>
    <property type="molecule type" value="Genomic_DNA"/>
</dbReference>
<dbReference type="InterPro" id="IPR001906">
    <property type="entry name" value="Terpene_synth_N"/>
</dbReference>
<evidence type="ECO:0000259" key="5">
    <source>
        <dbReference type="Pfam" id="PF03936"/>
    </source>
</evidence>
<dbReference type="InterPro" id="IPR036965">
    <property type="entry name" value="Terpene_synth_N_sf"/>
</dbReference>
<keyword evidence="2" id="KW-0460">Magnesium</keyword>
<dbReference type="GO" id="GO:0000287">
    <property type="term" value="F:magnesium ion binding"/>
    <property type="evidence" value="ECO:0007669"/>
    <property type="project" value="InterPro"/>
</dbReference>
<evidence type="ECO:0000256" key="3">
    <source>
        <dbReference type="ARBA" id="ARBA00023239"/>
    </source>
</evidence>
<keyword evidence="7" id="KW-1185">Reference proteome</keyword>
<gene>
    <name evidence="6" type="ORF">Scep_013188</name>
</gene>
<evidence type="ECO:0000256" key="2">
    <source>
        <dbReference type="ARBA" id="ARBA00022842"/>
    </source>
</evidence>
<organism evidence="6 7">
    <name type="scientific">Stephania cephalantha</name>
    <dbReference type="NCBI Taxonomy" id="152367"/>
    <lineage>
        <taxon>Eukaryota</taxon>
        <taxon>Viridiplantae</taxon>
        <taxon>Streptophyta</taxon>
        <taxon>Embryophyta</taxon>
        <taxon>Tracheophyta</taxon>
        <taxon>Spermatophyta</taxon>
        <taxon>Magnoliopsida</taxon>
        <taxon>Ranunculales</taxon>
        <taxon>Menispermaceae</taxon>
        <taxon>Menispermoideae</taxon>
        <taxon>Cissampelideae</taxon>
        <taxon>Stephania</taxon>
    </lineage>
</organism>
<dbReference type="Proteomes" id="UP001419268">
    <property type="component" value="Unassembled WGS sequence"/>
</dbReference>
<dbReference type="InterPro" id="IPR050148">
    <property type="entry name" value="Terpene_synthase-like"/>
</dbReference>